<comment type="caution">
    <text evidence="3">The sequence shown here is derived from an EMBL/GenBank/DDBJ whole genome shotgun (WGS) entry which is preliminary data.</text>
</comment>
<evidence type="ECO:0000256" key="1">
    <source>
        <dbReference type="SAM" id="Coils"/>
    </source>
</evidence>
<keyword evidence="2" id="KW-1133">Transmembrane helix</keyword>
<keyword evidence="2" id="KW-0472">Membrane</keyword>
<dbReference type="EMBL" id="CAJVPP010000991">
    <property type="protein sequence ID" value="CAG8526610.1"/>
    <property type="molecule type" value="Genomic_DNA"/>
</dbReference>
<accession>A0A9N9ADT0</accession>
<evidence type="ECO:0000256" key="2">
    <source>
        <dbReference type="SAM" id="Phobius"/>
    </source>
</evidence>
<feature type="coiled-coil region" evidence="1">
    <location>
        <begin position="74"/>
        <end position="112"/>
    </location>
</feature>
<dbReference type="AlphaFoldDB" id="A0A9N9ADT0"/>
<feature type="transmembrane region" description="Helical" evidence="2">
    <location>
        <begin position="119"/>
        <end position="141"/>
    </location>
</feature>
<proteinExistence type="predicted"/>
<name>A0A9N9ADT0_FUNMO</name>
<organism evidence="3 4">
    <name type="scientific">Funneliformis mosseae</name>
    <name type="common">Endomycorrhizal fungus</name>
    <name type="synonym">Glomus mosseae</name>
    <dbReference type="NCBI Taxonomy" id="27381"/>
    <lineage>
        <taxon>Eukaryota</taxon>
        <taxon>Fungi</taxon>
        <taxon>Fungi incertae sedis</taxon>
        <taxon>Mucoromycota</taxon>
        <taxon>Glomeromycotina</taxon>
        <taxon>Glomeromycetes</taxon>
        <taxon>Glomerales</taxon>
        <taxon>Glomeraceae</taxon>
        <taxon>Funneliformis</taxon>
    </lineage>
</organism>
<evidence type="ECO:0000313" key="4">
    <source>
        <dbReference type="Proteomes" id="UP000789375"/>
    </source>
</evidence>
<keyword evidence="4" id="KW-1185">Reference proteome</keyword>
<evidence type="ECO:0000313" key="3">
    <source>
        <dbReference type="EMBL" id="CAG8526610.1"/>
    </source>
</evidence>
<sequence length="169" mass="19505">MNVRKKVPESMCSDPDPKLLDLKIANKSLLTLNASLNETIKTQSSKLSSLTSFESMKNVQQLQHDHIAKVEELMRELTGKFSSQELEIKNLKNSLEDKHSKQQQKVSQLNTNNISNESFMFTLANFLILALLYGMLFNLNFENIWALLKRLEYLYSMIQETSKLTLFQV</sequence>
<dbReference type="Proteomes" id="UP000789375">
    <property type="component" value="Unassembled WGS sequence"/>
</dbReference>
<keyword evidence="1" id="KW-0175">Coiled coil</keyword>
<keyword evidence="2" id="KW-0812">Transmembrane</keyword>
<gene>
    <name evidence="3" type="ORF">FMOSSE_LOCUS5299</name>
</gene>
<reference evidence="3" key="1">
    <citation type="submission" date="2021-06" db="EMBL/GenBank/DDBJ databases">
        <authorList>
            <person name="Kallberg Y."/>
            <person name="Tangrot J."/>
            <person name="Rosling A."/>
        </authorList>
    </citation>
    <scope>NUCLEOTIDE SEQUENCE</scope>
    <source>
        <strain evidence="3">87-6 pot B 2015</strain>
    </source>
</reference>
<protein>
    <submittedName>
        <fullName evidence="3">1349_t:CDS:1</fullName>
    </submittedName>
</protein>